<feature type="region of interest" description="Disordered" evidence="9">
    <location>
        <begin position="1080"/>
        <end position="1109"/>
    </location>
</feature>
<dbReference type="InterPro" id="IPR012393">
    <property type="entry name" value="Tricorn_protease"/>
</dbReference>
<feature type="active site" description="Nucleophile" evidence="8">
    <location>
        <position position="984"/>
    </location>
</feature>
<evidence type="ECO:0000313" key="11">
    <source>
        <dbReference type="EMBL" id="EHQ02488.1"/>
    </source>
</evidence>
<keyword evidence="5 7" id="KW-0378">Hydrolase</keyword>
<evidence type="ECO:0000256" key="2">
    <source>
        <dbReference type="ARBA" id="ARBA00008524"/>
    </source>
</evidence>
<dbReference type="CDD" id="cd07562">
    <property type="entry name" value="Peptidase_S41_TRI"/>
    <property type="match status" value="1"/>
</dbReference>
<dbReference type="RefSeq" id="WP_006988798.1">
    <property type="nucleotide sequence ID" value="NZ_JH594606.1"/>
</dbReference>
<dbReference type="PANTHER" id="PTHR43253:SF1">
    <property type="entry name" value="TRICORN PROTEASE HOMOLOG 2-RELATED"/>
    <property type="match status" value="1"/>
</dbReference>
<dbReference type="Pfam" id="PF14685">
    <property type="entry name" value="PDZ_Tricorn"/>
    <property type="match status" value="1"/>
</dbReference>
<dbReference type="Pfam" id="PF26550">
    <property type="entry name" value="Tricorn_2nd"/>
    <property type="match status" value="1"/>
</dbReference>
<feature type="region of interest" description="Disordered" evidence="9">
    <location>
        <begin position="555"/>
        <end position="579"/>
    </location>
</feature>
<dbReference type="Pfam" id="PF03572">
    <property type="entry name" value="Peptidase_S41"/>
    <property type="match status" value="1"/>
</dbReference>
<dbReference type="InterPro" id="IPR036034">
    <property type="entry name" value="PDZ_sf"/>
</dbReference>
<sequence length="1109" mass="125600">MISNIPSLYLFFCCFLGFYPVDTNAQGTRLLRQPTISDEHIAFVYANDLWVVDQRRGDTNLGNARHLTSNEGAETNPHFSPDGKWIAFTGQYDGNVDVYIIPAEGGQPKRLTWHPGNDEVTGWTPDGKSVLFSSGREGYPTAASKLYTIATNGGMPVAIKVPRAANGELSEEGNFLAYTPISFWDPEWRNYRGGQAQPIWILDLKDYSLKQTLRTDNERHTNPVWHNGKIFFLSERDFANNIWSYDPASEDVKQVTFHKQFDAKSLDAGGGMIVYEQGGYLHLLDPSNGNGEQLDINVNGDFNWARPRWEEVEPTRLSNSSLSPTGQRALFEYRGEIFTVSKEEGNWRNITNSSGAADRFPVWSPDGSKIAWFSDASGEYQLMIGNQEGLGDIRSIKIPDPTFFFKPEWSPNGKYIAFTDTDYNLWYMDVESEKITKADVEGYAHPNRSLNPVWSPDSQWIAYVRIMDNMFKAVKVHNVETGKNHQLTNSMADAISPVWDASGKYLYFLATTNYGLNTGWLDMTSYERPVTRSLYMMVLSKDTPSPLMPRLFDEKEQKEEEENKAKEEKKKSSGKKEPEKDIARVKIDFEGLENRIEVLGVPDKSYTNLLSGPEGYVFYMEGIPNEAEFSMSRYSLEERKSIPFLPKVNEASISHDRKNMLYRNGSSWGIVPTANGAPKTEDNKLVVSNLRLKIDPIEEWKQIFKEGWRYQRDFLYVDNIHGAPWDKILEWYTPWVEHVRHRSDLNYLVDILGGEVAVGHSYTSGGDFPDIKRVQVGLLGADYAVKSNRYYFSRIYNGESWNPEVKAPLNLSGLNVNEGDFLLEVNGEEVEASKNLYTYFEGTAGRQTYILVNDKPSKVGARLITVVPVDNEYQLRSFAWIEDNRRKVDEMSNGKLAYVYVPNTGQQGYQYFNRYYFAQQDKQGAIIDERNNGGGSAADYIVEVLARELHGYFNSRVEGNKPFTTPMAGIWGPKVMIINERAGSGGDLLPYLFREMEIGPLVGTRTWGGLVGTWDTPAFVDGGRMVAPRGGFFDVDGNWAIEGEGVAPDIEVHMTPADVIAGRDPQLERSVQEALRLLEETPVDLKQEPAPPVRWKRPEGWEQEAEKGN</sequence>
<feature type="compositionally biased region" description="Basic and acidic residues" evidence="9">
    <location>
        <begin position="1096"/>
        <end position="1109"/>
    </location>
</feature>
<dbReference type="HOGENOM" id="CLU_005503_0_0_10"/>
<dbReference type="Gene3D" id="2.30.42.10">
    <property type="match status" value="1"/>
</dbReference>
<dbReference type="SMART" id="SM00245">
    <property type="entry name" value="TSPc"/>
    <property type="match status" value="1"/>
</dbReference>
<dbReference type="InterPro" id="IPR028204">
    <property type="entry name" value="Tricorn_C1"/>
</dbReference>
<dbReference type="SUPFAM" id="SSF69304">
    <property type="entry name" value="Tricorn protease N-terminal domain"/>
    <property type="match status" value="2"/>
</dbReference>
<dbReference type="eggNOG" id="COG4946">
    <property type="taxonomic scope" value="Bacteria"/>
</dbReference>
<evidence type="ECO:0000256" key="8">
    <source>
        <dbReference type="PIRSR" id="PIRSR036421-1"/>
    </source>
</evidence>
<keyword evidence="3 7" id="KW-0963">Cytoplasm</keyword>
<proteinExistence type="inferred from homology"/>
<dbReference type="Pfam" id="PF26549">
    <property type="entry name" value="Tricorn_N"/>
    <property type="match status" value="1"/>
</dbReference>
<name>H2BS01_GILLR</name>
<dbReference type="PANTHER" id="PTHR43253">
    <property type="entry name" value="TRICORN PROTEASE HOMOLOG 2-RELATED"/>
    <property type="match status" value="1"/>
</dbReference>
<dbReference type="Pfam" id="PF14684">
    <property type="entry name" value="Tricorn_C1"/>
    <property type="match status" value="1"/>
</dbReference>
<keyword evidence="6 7" id="KW-0720">Serine protease</keyword>
<evidence type="ECO:0000256" key="1">
    <source>
        <dbReference type="ARBA" id="ARBA00004496"/>
    </source>
</evidence>
<evidence type="ECO:0000313" key="12">
    <source>
        <dbReference type="Proteomes" id="UP000003844"/>
    </source>
</evidence>
<organism evidence="11 12">
    <name type="scientific">Gillisia limnaea (strain DSM 15749 / LMG 21470 / R-8282)</name>
    <dbReference type="NCBI Taxonomy" id="865937"/>
    <lineage>
        <taxon>Bacteria</taxon>
        <taxon>Pseudomonadati</taxon>
        <taxon>Bacteroidota</taxon>
        <taxon>Flavobacteriia</taxon>
        <taxon>Flavobacteriales</taxon>
        <taxon>Flavobacteriaceae</taxon>
        <taxon>Gillisia</taxon>
    </lineage>
</organism>
<dbReference type="PIRSF" id="PIRSF036421">
    <property type="entry name" value="Tricorn_protease"/>
    <property type="match status" value="1"/>
</dbReference>
<comment type="subcellular location">
    <subcellularLocation>
        <location evidence="1 7">Cytoplasm</location>
    </subcellularLocation>
</comment>
<dbReference type="InterPro" id="IPR029414">
    <property type="entry name" value="Tricorn_PDZ"/>
</dbReference>
<dbReference type="Gene3D" id="3.90.226.10">
    <property type="entry name" value="2-enoyl-CoA Hydratase, Chain A, domain 1"/>
    <property type="match status" value="1"/>
</dbReference>
<feature type="active site" description="Charge relay system" evidence="8">
    <location>
        <position position="760"/>
    </location>
</feature>
<evidence type="ECO:0000256" key="5">
    <source>
        <dbReference type="ARBA" id="ARBA00022801"/>
    </source>
</evidence>
<dbReference type="GO" id="GO:0005737">
    <property type="term" value="C:cytoplasm"/>
    <property type="evidence" value="ECO:0007669"/>
    <property type="project" value="UniProtKB-SubCell"/>
</dbReference>
<evidence type="ECO:0000259" key="10">
    <source>
        <dbReference type="SMART" id="SM00245"/>
    </source>
</evidence>
<dbReference type="SUPFAM" id="SSF52096">
    <property type="entry name" value="ClpP/crotonase"/>
    <property type="match status" value="1"/>
</dbReference>
<dbReference type="Gene3D" id="2.120.10.60">
    <property type="entry name" value="Tricorn protease N-terminal domain"/>
    <property type="match status" value="1"/>
</dbReference>
<dbReference type="InterPro" id="IPR015943">
    <property type="entry name" value="WD40/YVTN_repeat-like_dom_sf"/>
</dbReference>
<protein>
    <recommendedName>
        <fullName evidence="7">Tricorn protease homolog</fullName>
        <ecNumber evidence="7">3.4.21.-</ecNumber>
    </recommendedName>
</protein>
<dbReference type="SUPFAM" id="SSF50156">
    <property type="entry name" value="PDZ domain-like"/>
    <property type="match status" value="1"/>
</dbReference>
<dbReference type="eggNOG" id="COG0793">
    <property type="taxonomic scope" value="Bacteria"/>
</dbReference>
<dbReference type="AlphaFoldDB" id="H2BS01"/>
<dbReference type="InterPro" id="IPR029045">
    <property type="entry name" value="ClpP/crotonase-like_dom_sf"/>
</dbReference>
<accession>H2BS01</accession>
<dbReference type="EC" id="3.4.21.-" evidence="7"/>
<evidence type="ECO:0000256" key="3">
    <source>
        <dbReference type="ARBA" id="ARBA00022490"/>
    </source>
</evidence>
<feature type="domain" description="Tail specific protease" evidence="10">
    <location>
        <begin position="859"/>
        <end position="1053"/>
    </location>
</feature>
<evidence type="ECO:0000256" key="4">
    <source>
        <dbReference type="ARBA" id="ARBA00022670"/>
    </source>
</evidence>
<dbReference type="Gene3D" id="2.130.10.10">
    <property type="entry name" value="YVTN repeat-like/Quinoprotein amine dehydrogenase"/>
    <property type="match status" value="1"/>
</dbReference>
<dbReference type="GO" id="GO:0008236">
    <property type="term" value="F:serine-type peptidase activity"/>
    <property type="evidence" value="ECO:0007669"/>
    <property type="project" value="UniProtKB-UniRule"/>
</dbReference>
<dbReference type="OrthoDB" id="9815657at2"/>
<dbReference type="STRING" id="865937.Gilli_1846"/>
<keyword evidence="12" id="KW-1185">Reference proteome</keyword>
<keyword evidence="4 7" id="KW-0645">Protease</keyword>
<gene>
    <name evidence="11" type="ORF">Gilli_1846</name>
</gene>
<reference evidence="12" key="1">
    <citation type="journal article" date="2012" name="Stand. Genomic Sci.">
        <title>Genome sequence of the Antarctic rhodopsins-containing flavobacterium Gillisia limnaea type strain (R-8282(T)).</title>
        <authorList>
            <person name="Riedel T."/>
            <person name="Held B."/>
            <person name="Nolan M."/>
            <person name="Lucas S."/>
            <person name="Lapidus A."/>
            <person name="Tice H."/>
            <person name="Del Rio T.G."/>
            <person name="Cheng J.F."/>
            <person name="Han C."/>
            <person name="Tapia R."/>
            <person name="Goodwin L.A."/>
            <person name="Pitluck S."/>
            <person name="Liolios K."/>
            <person name="Mavromatis K."/>
            <person name="Pagani I."/>
            <person name="Ivanova N."/>
            <person name="Mikhailova N."/>
            <person name="Pati A."/>
            <person name="Chen A."/>
            <person name="Palaniappan K."/>
            <person name="Land M."/>
            <person name="Rohde M."/>
            <person name="Tindall B.J."/>
            <person name="Detter J.C."/>
            <person name="Goker M."/>
            <person name="Bristow J."/>
            <person name="Eisen J.A."/>
            <person name="Markowitz V."/>
            <person name="Hugenholtz P."/>
            <person name="Kyrpides N.C."/>
            <person name="Klenk H.P."/>
            <person name="Woyke T."/>
        </authorList>
    </citation>
    <scope>NUCLEOTIDE SEQUENCE [LARGE SCALE GENOMIC DNA]</scope>
    <source>
        <strain evidence="12">DSM 15749 / LMG 21470 / R-8282</strain>
    </source>
</reference>
<dbReference type="Gene3D" id="3.30.750.44">
    <property type="match status" value="1"/>
</dbReference>
<comment type="function">
    <text evidence="7">Degrades oligopeptides.</text>
</comment>
<evidence type="ECO:0000256" key="9">
    <source>
        <dbReference type="SAM" id="MobiDB-lite"/>
    </source>
</evidence>
<dbReference type="GO" id="GO:0006508">
    <property type="term" value="P:proteolysis"/>
    <property type="evidence" value="ECO:0007669"/>
    <property type="project" value="UniProtKB-UniRule"/>
</dbReference>
<dbReference type="InterPro" id="IPR005151">
    <property type="entry name" value="Tail-specific_protease"/>
</dbReference>
<feature type="active site" description="Charge relay system" evidence="8">
    <location>
        <position position="1042"/>
    </location>
</feature>
<dbReference type="Proteomes" id="UP000003844">
    <property type="component" value="Unassembled WGS sequence"/>
</dbReference>
<dbReference type="EMBL" id="JH594606">
    <property type="protein sequence ID" value="EHQ02488.1"/>
    <property type="molecule type" value="Genomic_DNA"/>
</dbReference>
<comment type="similarity">
    <text evidence="2 7">Belongs to the peptidase S41B family.</text>
</comment>
<evidence type="ECO:0000256" key="6">
    <source>
        <dbReference type="ARBA" id="ARBA00022825"/>
    </source>
</evidence>
<evidence type="ECO:0000256" key="7">
    <source>
        <dbReference type="PIRNR" id="PIRNR036421"/>
    </source>
</evidence>